<evidence type="ECO:0000256" key="3">
    <source>
        <dbReference type="ARBA" id="ARBA00022679"/>
    </source>
</evidence>
<proteinExistence type="inferred from homology"/>
<dbReference type="InParanoid" id="F2LWE4"/>
<reference evidence="7 8" key="1">
    <citation type="journal article" date="2011" name="Stand. Genomic Sci.">
        <title>Complete genome sequence of the thermophilic sulfur-reducer Hippea maritima type strain (MH(2)).</title>
        <authorList>
            <person name="Huntemann M."/>
            <person name="Lu M."/>
            <person name="Nolan M."/>
            <person name="Lapidus A."/>
            <person name="Lucas S."/>
            <person name="Hammon N."/>
            <person name="Deshpande S."/>
            <person name="Cheng J.F."/>
            <person name="Tapia R."/>
            <person name="Han C."/>
            <person name="Goodwin L."/>
            <person name="Pitluck S."/>
            <person name="Liolios K."/>
            <person name="Pagani I."/>
            <person name="Ivanova N."/>
            <person name="Ovchinikova G."/>
            <person name="Pati A."/>
            <person name="Chen A."/>
            <person name="Palaniappan K."/>
            <person name="Land M."/>
            <person name="Hauser L."/>
            <person name="Jeffries C.D."/>
            <person name="Detter J.C."/>
            <person name="Brambilla E.M."/>
            <person name="Rohde M."/>
            <person name="Spring S."/>
            <person name="Goker M."/>
            <person name="Woyke T."/>
            <person name="Bristow J."/>
            <person name="Eisen J.A."/>
            <person name="Markowitz V."/>
            <person name="Hugenholtz P."/>
            <person name="Kyrpides N.C."/>
            <person name="Klenk H.P."/>
            <person name="Mavromatis K."/>
        </authorList>
    </citation>
    <scope>NUCLEOTIDE SEQUENCE [LARGE SCALE GENOMIC DNA]</scope>
    <source>
        <strain evidence="8">ATCC 700847 / DSM 10411 / MH2</strain>
    </source>
</reference>
<dbReference type="InterPro" id="IPR033749">
    <property type="entry name" value="Polyprenyl_synt_CS"/>
</dbReference>
<organism evidence="7 8">
    <name type="scientific">Hippea maritima (strain ATCC 700847 / DSM 10411 / MH2)</name>
    <dbReference type="NCBI Taxonomy" id="760142"/>
    <lineage>
        <taxon>Bacteria</taxon>
        <taxon>Pseudomonadati</taxon>
        <taxon>Campylobacterota</taxon>
        <taxon>Desulfurellia</taxon>
        <taxon>Desulfurellales</taxon>
        <taxon>Hippeaceae</taxon>
        <taxon>Hippea</taxon>
    </lineage>
</organism>
<dbReference type="Proteomes" id="UP000008139">
    <property type="component" value="Chromosome"/>
</dbReference>
<evidence type="ECO:0000256" key="2">
    <source>
        <dbReference type="ARBA" id="ARBA00006706"/>
    </source>
</evidence>
<comment type="similarity">
    <text evidence="2 6">Belongs to the FPP/GGPP synthase family.</text>
</comment>
<dbReference type="FunCoup" id="F2LWE4">
    <property type="interactions" value="360"/>
</dbReference>
<dbReference type="SFLD" id="SFLDS00005">
    <property type="entry name" value="Isoprenoid_Synthase_Type_I"/>
    <property type="match status" value="1"/>
</dbReference>
<dbReference type="GO" id="GO:0004659">
    <property type="term" value="F:prenyltransferase activity"/>
    <property type="evidence" value="ECO:0007669"/>
    <property type="project" value="InterPro"/>
</dbReference>
<protein>
    <submittedName>
        <fullName evidence="7">Polyprenyl synthetase</fullName>
    </submittedName>
</protein>
<dbReference type="HOGENOM" id="CLU_014015_2_0_7"/>
<comment type="cofactor">
    <cofactor evidence="1">
        <name>Mg(2+)</name>
        <dbReference type="ChEBI" id="CHEBI:18420"/>
    </cofactor>
</comment>
<dbReference type="GO" id="GO:0008299">
    <property type="term" value="P:isoprenoid biosynthetic process"/>
    <property type="evidence" value="ECO:0007669"/>
    <property type="project" value="InterPro"/>
</dbReference>
<gene>
    <name evidence="7" type="ordered locus">Hipma_0007</name>
</gene>
<evidence type="ECO:0000256" key="6">
    <source>
        <dbReference type="RuleBase" id="RU004466"/>
    </source>
</evidence>
<dbReference type="RefSeq" id="WP_013681035.1">
    <property type="nucleotide sequence ID" value="NC_015318.1"/>
</dbReference>
<dbReference type="InterPro" id="IPR000092">
    <property type="entry name" value="Polyprenyl_synt"/>
</dbReference>
<dbReference type="AlphaFoldDB" id="F2LWE4"/>
<dbReference type="SFLD" id="SFLDG01017">
    <property type="entry name" value="Polyprenyl_Transferase_Like"/>
    <property type="match status" value="1"/>
</dbReference>
<keyword evidence="8" id="KW-1185">Reference proteome</keyword>
<dbReference type="eggNOG" id="COG0142">
    <property type="taxonomic scope" value="Bacteria"/>
</dbReference>
<dbReference type="Pfam" id="PF00348">
    <property type="entry name" value="polyprenyl_synt"/>
    <property type="match status" value="1"/>
</dbReference>
<keyword evidence="5" id="KW-0460">Magnesium</keyword>
<evidence type="ECO:0000256" key="4">
    <source>
        <dbReference type="ARBA" id="ARBA00022723"/>
    </source>
</evidence>
<evidence type="ECO:0000313" key="8">
    <source>
        <dbReference type="Proteomes" id="UP000008139"/>
    </source>
</evidence>
<evidence type="ECO:0000256" key="5">
    <source>
        <dbReference type="ARBA" id="ARBA00022842"/>
    </source>
</evidence>
<dbReference type="PANTHER" id="PTHR12001">
    <property type="entry name" value="GERANYLGERANYL PYROPHOSPHATE SYNTHASE"/>
    <property type="match status" value="1"/>
</dbReference>
<accession>F2LWE4</accession>
<dbReference type="GO" id="GO:0046872">
    <property type="term" value="F:metal ion binding"/>
    <property type="evidence" value="ECO:0007669"/>
    <property type="project" value="UniProtKB-KW"/>
</dbReference>
<dbReference type="KEGG" id="hmr:Hipma_0007"/>
<keyword evidence="3 6" id="KW-0808">Transferase</keyword>
<reference evidence="8" key="2">
    <citation type="submission" date="2011-03" db="EMBL/GenBank/DDBJ databases">
        <title>The complete genome of Hippea maritima DSM 10411.</title>
        <authorList>
            <consortium name="US DOE Joint Genome Institute (JGI-PGF)"/>
            <person name="Lucas S."/>
            <person name="Copeland A."/>
            <person name="Lapidus A."/>
            <person name="Bruce D."/>
            <person name="Goodwin L."/>
            <person name="Pitluck S."/>
            <person name="Peters L."/>
            <person name="Kyrpides N."/>
            <person name="Mavromatis K."/>
            <person name="Pagani I."/>
            <person name="Ivanova N."/>
            <person name="Mikhailova N."/>
            <person name="Lu M."/>
            <person name="Detter J.C."/>
            <person name="Tapia R."/>
            <person name="Han C."/>
            <person name="Land M."/>
            <person name="Hauser L."/>
            <person name="Markowitz V."/>
            <person name="Cheng J.-F."/>
            <person name="Hugenholtz P."/>
            <person name="Woyke T."/>
            <person name="Wu D."/>
            <person name="Spring S."/>
            <person name="Schroeder M."/>
            <person name="Brambilla E."/>
            <person name="Klenk H.-P."/>
            <person name="Eisen J.A."/>
        </authorList>
    </citation>
    <scope>NUCLEOTIDE SEQUENCE [LARGE SCALE GENOMIC DNA]</scope>
    <source>
        <strain evidence="8">ATCC 700847 / DSM 10411 / MH2</strain>
    </source>
</reference>
<dbReference type="SUPFAM" id="SSF48576">
    <property type="entry name" value="Terpenoid synthases"/>
    <property type="match status" value="1"/>
</dbReference>
<sequence>MNIKLKLAIKKDIKAVNEALAVLIKPESNLTRKVYEQVIGDGKRLRPLLVLYSASALGIDEPKDALVVGSAVELIHTASLLHDDIIDDALYRRGKPASHTVYGIKPAVMGGDYLYSLAYNIVLDYDVDVAKAISRAAYILSEGEIEEIEQAFKVNIGFDDYYRVIYKKTAVLIEASCESGAILANKQFSPVFKEYGKNLGLAFQIKDDCLDYQADPEVLGKDVGIDLKEGKITLPVLYAMDEDPLLKEKIADFFDKKDESVLADIVLSVKEKGLNKALDKAKEFSVKAKETLKGLKDSTYKGYLEAIADYAIEREK</sequence>
<dbReference type="STRING" id="760142.Hipma_0007"/>
<dbReference type="InterPro" id="IPR008949">
    <property type="entry name" value="Isoprenoid_synthase_dom_sf"/>
</dbReference>
<evidence type="ECO:0000313" key="7">
    <source>
        <dbReference type="EMBL" id="AEA32990.1"/>
    </source>
</evidence>
<dbReference type="PROSITE" id="PS00723">
    <property type="entry name" value="POLYPRENYL_SYNTHASE_1"/>
    <property type="match status" value="1"/>
</dbReference>
<dbReference type="EMBL" id="CP002606">
    <property type="protein sequence ID" value="AEA32990.1"/>
    <property type="molecule type" value="Genomic_DNA"/>
</dbReference>
<keyword evidence="4" id="KW-0479">Metal-binding</keyword>
<dbReference type="Gene3D" id="1.10.600.10">
    <property type="entry name" value="Farnesyl Diphosphate Synthase"/>
    <property type="match status" value="1"/>
</dbReference>
<dbReference type="CDD" id="cd00685">
    <property type="entry name" value="Trans_IPPS_HT"/>
    <property type="match status" value="1"/>
</dbReference>
<name>F2LWE4_HIPMA</name>
<dbReference type="PANTHER" id="PTHR12001:SF69">
    <property type="entry name" value="ALL TRANS-POLYPRENYL-DIPHOSPHATE SYNTHASE PDSS1"/>
    <property type="match status" value="1"/>
</dbReference>
<evidence type="ECO:0000256" key="1">
    <source>
        <dbReference type="ARBA" id="ARBA00001946"/>
    </source>
</evidence>
<dbReference type="OrthoDB" id="9805316at2"/>